<evidence type="ECO:0000256" key="3">
    <source>
        <dbReference type="PROSITE-ProRule" id="PRU10133"/>
    </source>
</evidence>
<evidence type="ECO:0000313" key="6">
    <source>
        <dbReference type="Proteomes" id="UP001176940"/>
    </source>
</evidence>
<proteinExistence type="predicted"/>
<dbReference type="InterPro" id="IPR050113">
    <property type="entry name" value="Ub_conjugating_enzyme"/>
</dbReference>
<evidence type="ECO:0000256" key="2">
    <source>
        <dbReference type="ARBA" id="ARBA00022786"/>
    </source>
</evidence>
<comment type="caution">
    <text evidence="5">The sequence shown here is derived from an EMBL/GenBank/DDBJ whole genome shotgun (WGS) entry which is preliminary data.</text>
</comment>
<dbReference type="Pfam" id="PF11560">
    <property type="entry name" value="LAP2alpha"/>
    <property type="match status" value="1"/>
</dbReference>
<dbReference type="EMBL" id="CAUEEQ010003125">
    <property type="protein sequence ID" value="CAJ0924433.1"/>
    <property type="molecule type" value="Genomic_DNA"/>
</dbReference>
<feature type="active site" description="Glycyl thioester intermediate" evidence="3">
    <location>
        <position position="131"/>
    </location>
</feature>
<dbReference type="InterPro" id="IPR023313">
    <property type="entry name" value="UBQ-conjugating_AS"/>
</dbReference>
<dbReference type="Gene3D" id="1.10.287.3160">
    <property type="match status" value="1"/>
</dbReference>
<protein>
    <recommendedName>
        <fullName evidence="4">UBC core domain-containing protein</fullName>
    </recommendedName>
</protein>
<dbReference type="PROSITE" id="PS50127">
    <property type="entry name" value="UBC_2"/>
    <property type="match status" value="1"/>
</dbReference>
<dbReference type="Gene3D" id="3.10.110.10">
    <property type="entry name" value="Ubiquitin Conjugating Enzyme"/>
    <property type="match status" value="1"/>
</dbReference>
<dbReference type="PROSITE" id="PS00183">
    <property type="entry name" value="UBC_1"/>
    <property type="match status" value="1"/>
</dbReference>
<dbReference type="Proteomes" id="UP001176940">
    <property type="component" value="Unassembled WGS sequence"/>
</dbReference>
<keyword evidence="6" id="KW-1185">Reference proteome</keyword>
<keyword evidence="2" id="KW-0833">Ubl conjugation pathway</keyword>
<feature type="domain" description="UBC core" evidence="4">
    <location>
        <begin position="46"/>
        <end position="211"/>
    </location>
</feature>
<dbReference type="CDD" id="cd23795">
    <property type="entry name" value="UBCc_UBE2G1"/>
    <property type="match status" value="1"/>
</dbReference>
<evidence type="ECO:0000313" key="5">
    <source>
        <dbReference type="EMBL" id="CAJ0924433.1"/>
    </source>
</evidence>
<reference evidence="5" key="1">
    <citation type="submission" date="2023-07" db="EMBL/GenBank/DDBJ databases">
        <authorList>
            <person name="Stuckert A."/>
        </authorList>
    </citation>
    <scope>NUCLEOTIDE SEQUENCE</scope>
</reference>
<keyword evidence="1" id="KW-0808">Transferase</keyword>
<accession>A0ABN9KUG0</accession>
<dbReference type="SMART" id="SM00212">
    <property type="entry name" value="UBCc"/>
    <property type="match status" value="1"/>
</dbReference>
<evidence type="ECO:0000259" key="4">
    <source>
        <dbReference type="PROSITE" id="PS50127"/>
    </source>
</evidence>
<sequence length="446" mass="49291">MLIVDTHGNQGQKHRVTKRGPALSYPMFTLVTSEDIAGSPFKFISVLNCLNEDQVTELNKNPVEGFSAGLIDDNDLYRWEVLIIGPPDTLYEGGVFKAHLTFPRDYPLRPPKMKFITEIWHPNVDKNGDVCISILHEPGEDKYGYEKPEERWLPIHTVETIMISVISMLADPNGDSPANVDAAGGGHNCFPLEDTDGLIKAVRSTMGLVDSHPKKTVQDIMFGGLEQKKRRAFPLNEAIAALIKKEWKKPMRKTLLTPKRKYPFEEESCSFWEKAPKLDVAIAKASKKFALPFEDMGVLKDPMDKKADAFLKGSWEAAGGGLKPAVAAACTSRSLMIWLNQLEGQLKGKTSRDSILNTLPVMRGAAAFLADSSADSIRLSARAAVFANAARRALWLKNWPGDLQTKTKLCTIPCEGEFLFGSTLDDILEKAGDKRKSFPLSGSSLL</sequence>
<gene>
    <name evidence="5" type="ORF">RIMI_LOCUS2264676</name>
</gene>
<dbReference type="InterPro" id="IPR021623">
    <property type="entry name" value="LAP2alpha_C"/>
</dbReference>
<dbReference type="Pfam" id="PF00179">
    <property type="entry name" value="UQ_con"/>
    <property type="match status" value="1"/>
</dbReference>
<dbReference type="PANTHER" id="PTHR24067">
    <property type="entry name" value="UBIQUITIN-CONJUGATING ENZYME E2"/>
    <property type="match status" value="1"/>
</dbReference>
<dbReference type="InterPro" id="IPR000608">
    <property type="entry name" value="UBC"/>
</dbReference>
<dbReference type="InterPro" id="IPR016135">
    <property type="entry name" value="UBQ-conjugating_enzyme/RWD"/>
</dbReference>
<dbReference type="SUPFAM" id="SSF54495">
    <property type="entry name" value="UBC-like"/>
    <property type="match status" value="1"/>
</dbReference>
<evidence type="ECO:0000256" key="1">
    <source>
        <dbReference type="ARBA" id="ARBA00022679"/>
    </source>
</evidence>
<name>A0ABN9KUG0_9NEOB</name>
<organism evidence="5 6">
    <name type="scientific">Ranitomeya imitator</name>
    <name type="common">mimic poison frog</name>
    <dbReference type="NCBI Taxonomy" id="111125"/>
    <lineage>
        <taxon>Eukaryota</taxon>
        <taxon>Metazoa</taxon>
        <taxon>Chordata</taxon>
        <taxon>Craniata</taxon>
        <taxon>Vertebrata</taxon>
        <taxon>Euteleostomi</taxon>
        <taxon>Amphibia</taxon>
        <taxon>Batrachia</taxon>
        <taxon>Anura</taxon>
        <taxon>Neobatrachia</taxon>
        <taxon>Hyloidea</taxon>
        <taxon>Dendrobatidae</taxon>
        <taxon>Dendrobatinae</taxon>
        <taxon>Ranitomeya</taxon>
    </lineage>
</organism>